<keyword evidence="2 4" id="KW-0012">Acyltransferase</keyword>
<reference evidence="4 5" key="1">
    <citation type="submission" date="2024-02" db="EMBL/GenBank/DDBJ databases">
        <title>Genome analysis and characterization of Microbaculum marinisediminis sp. nov., isolated from marine sediment.</title>
        <authorList>
            <person name="Du Z.-J."/>
            <person name="Ye Y.-Q."/>
            <person name="Zhang Z.-R."/>
            <person name="Yuan S.-M."/>
            <person name="Zhang X.-Y."/>
        </authorList>
    </citation>
    <scope>NUCLEOTIDE SEQUENCE [LARGE SCALE GENOMIC DNA]</scope>
    <source>
        <strain evidence="4 5">SDUM1044001</strain>
    </source>
</reference>
<feature type="domain" description="N-acetyltransferase" evidence="3">
    <location>
        <begin position="14"/>
        <end position="163"/>
    </location>
</feature>
<dbReference type="Proteomes" id="UP001378188">
    <property type="component" value="Unassembled WGS sequence"/>
</dbReference>
<dbReference type="PROSITE" id="PS51186">
    <property type="entry name" value="GNAT"/>
    <property type="match status" value="1"/>
</dbReference>
<name>A0AAW9RWT0_9HYPH</name>
<evidence type="ECO:0000256" key="1">
    <source>
        <dbReference type="ARBA" id="ARBA00022679"/>
    </source>
</evidence>
<evidence type="ECO:0000313" key="4">
    <source>
        <dbReference type="EMBL" id="MEJ8572720.1"/>
    </source>
</evidence>
<dbReference type="Pfam" id="PF00583">
    <property type="entry name" value="Acetyltransf_1"/>
    <property type="match status" value="1"/>
</dbReference>
<evidence type="ECO:0000256" key="2">
    <source>
        <dbReference type="ARBA" id="ARBA00023315"/>
    </source>
</evidence>
<dbReference type="SUPFAM" id="SSF55729">
    <property type="entry name" value="Acyl-CoA N-acyltransferases (Nat)"/>
    <property type="match status" value="1"/>
</dbReference>
<dbReference type="RefSeq" id="WP_340330408.1">
    <property type="nucleotide sequence ID" value="NZ_JAZHOF010000005.1"/>
</dbReference>
<gene>
    <name evidence="4" type="ORF">V3328_14610</name>
</gene>
<dbReference type="PANTHER" id="PTHR43420">
    <property type="entry name" value="ACETYLTRANSFERASE"/>
    <property type="match status" value="1"/>
</dbReference>
<dbReference type="InterPro" id="IPR050680">
    <property type="entry name" value="YpeA/RimI_acetyltransf"/>
</dbReference>
<dbReference type="EC" id="2.3.1.-" evidence="4"/>
<dbReference type="CDD" id="cd04301">
    <property type="entry name" value="NAT_SF"/>
    <property type="match status" value="1"/>
</dbReference>
<dbReference type="InterPro" id="IPR016181">
    <property type="entry name" value="Acyl_CoA_acyltransferase"/>
</dbReference>
<dbReference type="AlphaFoldDB" id="A0AAW9RWT0"/>
<dbReference type="PANTHER" id="PTHR43420:SF12">
    <property type="entry name" value="N-ACETYLTRANSFERASE DOMAIN-CONTAINING PROTEIN"/>
    <property type="match status" value="1"/>
</dbReference>
<dbReference type="GO" id="GO:0016747">
    <property type="term" value="F:acyltransferase activity, transferring groups other than amino-acyl groups"/>
    <property type="evidence" value="ECO:0007669"/>
    <property type="project" value="InterPro"/>
</dbReference>
<keyword evidence="5" id="KW-1185">Reference proteome</keyword>
<organism evidence="4 5">
    <name type="scientific">Microbaculum marinum</name>
    <dbReference type="NCBI Taxonomy" id="1764581"/>
    <lineage>
        <taxon>Bacteria</taxon>
        <taxon>Pseudomonadati</taxon>
        <taxon>Pseudomonadota</taxon>
        <taxon>Alphaproteobacteria</taxon>
        <taxon>Hyphomicrobiales</taxon>
        <taxon>Tepidamorphaceae</taxon>
        <taxon>Microbaculum</taxon>
    </lineage>
</organism>
<dbReference type="InterPro" id="IPR000182">
    <property type="entry name" value="GNAT_dom"/>
</dbReference>
<keyword evidence="1 4" id="KW-0808">Transferase</keyword>
<protein>
    <submittedName>
        <fullName evidence="4">GNAT family N-acetyltransferase</fullName>
        <ecNumber evidence="4">2.3.1.-</ecNumber>
    </submittedName>
</protein>
<proteinExistence type="predicted"/>
<dbReference type="EMBL" id="JAZHOF010000005">
    <property type="protein sequence ID" value="MEJ8572720.1"/>
    <property type="molecule type" value="Genomic_DNA"/>
</dbReference>
<dbReference type="Gene3D" id="3.40.630.30">
    <property type="match status" value="1"/>
</dbReference>
<comment type="caution">
    <text evidence="4">The sequence shown here is derived from an EMBL/GenBank/DDBJ whole genome shotgun (WGS) entry which is preliminary data.</text>
</comment>
<sequence>MSDMPGAPGLLRAGMIAPMQAEQARAAAALHAETMDDPWNEAAWSGFIADSTVIALCAIASDRLLAVSLLRAVAGEAEVLTIAVESAARNRGIGALLLSEGLAEAVRRGAESAFLEVAVDNAAAFALYRRAGFVEIGRRSGYYRRPAGRNGAAVDALRMACRL</sequence>
<evidence type="ECO:0000259" key="3">
    <source>
        <dbReference type="PROSITE" id="PS51186"/>
    </source>
</evidence>
<accession>A0AAW9RWT0</accession>
<evidence type="ECO:0000313" key="5">
    <source>
        <dbReference type="Proteomes" id="UP001378188"/>
    </source>
</evidence>